<feature type="non-terminal residue" evidence="5">
    <location>
        <position position="1"/>
    </location>
</feature>
<dbReference type="Proteomes" id="UP000281549">
    <property type="component" value="Unassembled WGS sequence"/>
</dbReference>
<dbReference type="AlphaFoldDB" id="A0A075B111"/>
<dbReference type="Pfam" id="PF00023">
    <property type="entry name" value="Ank"/>
    <property type="match status" value="1"/>
</dbReference>
<accession>A0A075B111</accession>
<dbReference type="Pfam" id="PF00646">
    <property type="entry name" value="F-box"/>
    <property type="match status" value="1"/>
</dbReference>
<feature type="domain" description="F-box" evidence="4">
    <location>
        <begin position="5"/>
        <end position="43"/>
    </location>
</feature>
<sequence>ASMEHIPYEIWNIIVSHLHLNGLKQMSRTSRLFRSICLDSILHQDPQLSCSWECPYIIQYLIKKRCGKLLTIDICTAILNDKGICERLVDFLSVVEGKQISQKTANYAFQFACQYGITEWVSLMIPDTKNVISTCSCTQKVRNVARSIKPDPSADGNYAIRIAASNGHAEIVRHLLTEPSDSTVDPDLAIDWASENGHAEVVKILLGDSRVDPANGNNRAICLASMEGHAEVVKILLQDSRVNPADENNSAIRLASMEGHAEVVKMLLRDSRVNPREESNDAIRVASENGHAEVVKILLQDSRVDPADGNNRAIRLAAMNGHAEVVKMLLLDSRVNPSEESNDAIRVALASENGHAEVVEILLAESRIDPSDLHKVVYDAIEVRRE</sequence>
<evidence type="ECO:0000313" key="6">
    <source>
        <dbReference type="EMBL" id="RKP20248.1"/>
    </source>
</evidence>
<dbReference type="Pfam" id="PF12796">
    <property type="entry name" value="Ank_2"/>
    <property type="match status" value="2"/>
</dbReference>
<dbReference type="InterPro" id="IPR036770">
    <property type="entry name" value="Ankyrin_rpt-contain_sf"/>
</dbReference>
<reference evidence="5 7" key="1">
    <citation type="journal article" date="2013" name="Curr. Biol.">
        <title>Shared signatures of parasitism and phylogenomics unite Cryptomycota and microsporidia.</title>
        <authorList>
            <person name="James T.Y."/>
            <person name="Pelin A."/>
            <person name="Bonen L."/>
            <person name="Ahrendt S."/>
            <person name="Sain D."/>
            <person name="Corradi N."/>
            <person name="Stajich J.E."/>
        </authorList>
    </citation>
    <scope>NUCLEOTIDE SEQUENCE [LARGE SCALE GENOMIC DNA]</scope>
    <source>
        <strain evidence="5">CSF55</strain>
        <strain evidence="5">CSF55</strain>
    </source>
</reference>
<evidence type="ECO:0000313" key="7">
    <source>
        <dbReference type="Proteomes" id="UP000030755"/>
    </source>
</evidence>
<dbReference type="OrthoDB" id="1577640at2759"/>
<dbReference type="Gene3D" id="1.25.40.20">
    <property type="entry name" value="Ankyrin repeat-containing domain"/>
    <property type="match status" value="2"/>
</dbReference>
<gene>
    <name evidence="5" type="ORF">O9G_004241</name>
    <name evidence="6" type="ORF">ROZALSC1DRAFT_28255</name>
</gene>
<dbReference type="HOGENOM" id="CLU_716803_0_0_1"/>
<dbReference type="InterPro" id="IPR001810">
    <property type="entry name" value="F-box_dom"/>
</dbReference>
<dbReference type="InterPro" id="IPR036047">
    <property type="entry name" value="F-box-like_dom_sf"/>
</dbReference>
<name>A0A075B111_ROZAC</name>
<keyword evidence="1" id="KW-0677">Repeat</keyword>
<reference evidence="6" key="3">
    <citation type="submission" date="2018-08" db="EMBL/GenBank/DDBJ databases">
        <title>Leveraging single-cell genomics to expand the Fungal Tree of Life.</title>
        <authorList>
            <consortium name="DOE Joint Genome Institute"/>
            <person name="Ahrendt S.R."/>
            <person name="Quandt C.A."/>
            <person name="Ciobanu D."/>
            <person name="Clum A."/>
            <person name="Salamov A."/>
            <person name="Andreopoulos B."/>
            <person name="Cheng J.-F."/>
            <person name="Woyke T."/>
            <person name="Pelin A."/>
            <person name="Henrissat B."/>
            <person name="Reynolds N."/>
            <person name="Benny G.L."/>
            <person name="Smith M.E."/>
            <person name="James T.Y."/>
            <person name="Grigoriev I.V."/>
        </authorList>
    </citation>
    <scope>NUCLEOTIDE SEQUENCE</scope>
    <source>
        <strain evidence="6">CSF55</strain>
    </source>
</reference>
<evidence type="ECO:0000259" key="4">
    <source>
        <dbReference type="Pfam" id="PF00646"/>
    </source>
</evidence>
<evidence type="ECO:0000313" key="5">
    <source>
        <dbReference type="EMBL" id="EPZ36259.1"/>
    </source>
</evidence>
<dbReference type="PANTHER" id="PTHR24188">
    <property type="entry name" value="ANKYRIN REPEAT PROTEIN"/>
    <property type="match status" value="1"/>
</dbReference>
<dbReference type="EMBL" id="KE560613">
    <property type="protein sequence ID" value="EPZ36259.1"/>
    <property type="molecule type" value="Genomic_DNA"/>
</dbReference>
<evidence type="ECO:0000313" key="8">
    <source>
        <dbReference type="Proteomes" id="UP000281549"/>
    </source>
</evidence>
<evidence type="ECO:0000256" key="2">
    <source>
        <dbReference type="ARBA" id="ARBA00023043"/>
    </source>
</evidence>
<protein>
    <submittedName>
        <fullName evidence="6">Ankyrin</fullName>
    </submittedName>
</protein>
<dbReference type="SUPFAM" id="SSF48403">
    <property type="entry name" value="Ankyrin repeat"/>
    <property type="match status" value="1"/>
</dbReference>
<dbReference type="EMBL" id="ML005092">
    <property type="protein sequence ID" value="RKP20248.1"/>
    <property type="molecule type" value="Genomic_DNA"/>
</dbReference>
<proteinExistence type="predicted"/>
<evidence type="ECO:0000256" key="3">
    <source>
        <dbReference type="PROSITE-ProRule" id="PRU00023"/>
    </source>
</evidence>
<organism evidence="5 7">
    <name type="scientific">Rozella allomycis (strain CSF55)</name>
    <dbReference type="NCBI Taxonomy" id="988480"/>
    <lineage>
        <taxon>Eukaryota</taxon>
        <taxon>Fungi</taxon>
        <taxon>Fungi incertae sedis</taxon>
        <taxon>Cryptomycota</taxon>
        <taxon>Cryptomycota incertae sedis</taxon>
        <taxon>Rozella</taxon>
    </lineage>
</organism>
<dbReference type="SUPFAM" id="SSF81383">
    <property type="entry name" value="F-box domain"/>
    <property type="match status" value="1"/>
</dbReference>
<dbReference type="PANTHER" id="PTHR24188:SF29">
    <property type="entry name" value="GH09064P"/>
    <property type="match status" value="1"/>
</dbReference>
<reference evidence="8" key="2">
    <citation type="journal article" date="2018" name="Nat. Microbiol.">
        <title>Leveraging single-cell genomics to expand the fungal tree of life.</title>
        <authorList>
            <person name="Ahrendt S.R."/>
            <person name="Quandt C.A."/>
            <person name="Ciobanu D."/>
            <person name="Clum A."/>
            <person name="Salamov A."/>
            <person name="Andreopoulos B."/>
            <person name="Cheng J.F."/>
            <person name="Woyke T."/>
            <person name="Pelin A."/>
            <person name="Henrissat B."/>
            <person name="Reynolds N.K."/>
            <person name="Benny G.L."/>
            <person name="Smith M.E."/>
            <person name="James T.Y."/>
            <person name="Grigoriev I.V."/>
        </authorList>
    </citation>
    <scope>NUCLEOTIDE SEQUENCE [LARGE SCALE GENOMIC DNA]</scope>
    <source>
        <strain evidence="8">CSF55</strain>
    </source>
</reference>
<dbReference type="PROSITE" id="PS50088">
    <property type="entry name" value="ANK_REPEAT"/>
    <property type="match status" value="1"/>
</dbReference>
<dbReference type="Proteomes" id="UP000030755">
    <property type="component" value="Unassembled WGS sequence"/>
</dbReference>
<keyword evidence="2 3" id="KW-0040">ANK repeat</keyword>
<feature type="repeat" description="ANK" evidence="3">
    <location>
        <begin position="155"/>
        <end position="187"/>
    </location>
</feature>
<keyword evidence="7" id="KW-1185">Reference proteome</keyword>
<evidence type="ECO:0000256" key="1">
    <source>
        <dbReference type="ARBA" id="ARBA00022737"/>
    </source>
</evidence>
<dbReference type="InterPro" id="IPR002110">
    <property type="entry name" value="Ankyrin_rpt"/>
</dbReference>
<dbReference type="SMART" id="SM00248">
    <property type="entry name" value="ANK"/>
    <property type="match status" value="7"/>
</dbReference>